<name>A0A1H2SNG1_9RHOB</name>
<keyword evidence="4 8" id="KW-0479">Metal-binding</keyword>
<dbReference type="Proteomes" id="UP000199118">
    <property type="component" value="Unassembled WGS sequence"/>
</dbReference>
<evidence type="ECO:0000313" key="12">
    <source>
        <dbReference type="Proteomes" id="UP000199118"/>
    </source>
</evidence>
<comment type="catalytic activity">
    <reaction evidence="8">
        <text>guanine + H2O + H(+) = xanthine + NH4(+)</text>
        <dbReference type="Rhea" id="RHEA:14665"/>
        <dbReference type="ChEBI" id="CHEBI:15377"/>
        <dbReference type="ChEBI" id="CHEBI:15378"/>
        <dbReference type="ChEBI" id="CHEBI:16235"/>
        <dbReference type="ChEBI" id="CHEBI:17712"/>
        <dbReference type="ChEBI" id="CHEBI:28938"/>
        <dbReference type="EC" id="3.5.4.3"/>
    </reaction>
</comment>
<dbReference type="NCBIfam" id="NF006679">
    <property type="entry name" value="PRK09228.1"/>
    <property type="match status" value="1"/>
</dbReference>
<dbReference type="SUPFAM" id="SSF51338">
    <property type="entry name" value="Composite domain of metallo-dependent hydrolases"/>
    <property type="match status" value="1"/>
</dbReference>
<dbReference type="OrthoDB" id="9787621at2"/>
<dbReference type="GO" id="GO:0005829">
    <property type="term" value="C:cytosol"/>
    <property type="evidence" value="ECO:0007669"/>
    <property type="project" value="TreeGrafter"/>
</dbReference>
<comment type="cofactor">
    <cofactor evidence="8">
        <name>Zn(2+)</name>
        <dbReference type="ChEBI" id="CHEBI:29105"/>
    </cofactor>
    <text evidence="8">Binds 1 zinc ion per subunit.</text>
</comment>
<dbReference type="InterPro" id="IPR054418">
    <property type="entry name" value="MQNX/HUTI_composite_N"/>
</dbReference>
<evidence type="ECO:0000259" key="10">
    <source>
        <dbReference type="Pfam" id="PF22039"/>
    </source>
</evidence>
<evidence type="ECO:0000256" key="2">
    <source>
        <dbReference type="ARBA" id="ARBA00006745"/>
    </source>
</evidence>
<comment type="pathway">
    <text evidence="1 8">Purine metabolism; guanine degradation; xanthine from guanine: step 1/1.</text>
</comment>
<feature type="domain" description="Amidohydrolase-related" evidence="9">
    <location>
        <begin position="66"/>
        <end position="425"/>
    </location>
</feature>
<dbReference type="AlphaFoldDB" id="A0A1H2SNG1"/>
<sequence>MTRLILGQTLAFDADPFSTPPEDAARHSAHGAILMDGDRIAAVGEADALRAAHPDAQVEDMGDALLVPGFVDCHAHYPQTAIIASWGRRLIDWLNNYTFPEESRFGDAAYARTQAELYLDLCLANGITSACVFSTIHPESVDAIFEAAQARNMRLTTGKVMMDRNAIDGLKDTAQSGYDDSKALLEKWRGVGRLGYAVTPRFAPTSSPEQLEAAGALWAEHPDCLMQTHLSEQPEEIAWVRRLFPDDKDYFAVYERFGLAGPGALMGHAIHLSKRERAAILETGSAVAHCPTSNTFIGSGLCDVAGLRGQGIPLGLATDVGGGSSFSMLATMRAAYEVGQLRGLPLHPAQLLWLATEGSAAAMRLSDKVGRLAPGLEADMVALDMKATPVLAQRSARARDIFEALFATIMLGDDRAVKAVWVAGEKARG</sequence>
<dbReference type="EC" id="3.5.4.3" evidence="3 7"/>
<dbReference type="InterPro" id="IPR006680">
    <property type="entry name" value="Amidohydro-rel"/>
</dbReference>
<keyword evidence="6 8" id="KW-0862">Zinc</keyword>
<feature type="domain" description="Aminodeoxyfutalosine deaminase/Imidazolonepropionase-like composite" evidence="10">
    <location>
        <begin position="31"/>
        <end position="56"/>
    </location>
</feature>
<evidence type="ECO:0000313" key="11">
    <source>
        <dbReference type="EMBL" id="SDW33005.1"/>
    </source>
</evidence>
<dbReference type="STRING" id="356660.SAMN05444336_101713"/>
<evidence type="ECO:0000256" key="8">
    <source>
        <dbReference type="RuleBase" id="RU366009"/>
    </source>
</evidence>
<protein>
    <recommendedName>
        <fullName evidence="3 7">Guanine deaminase</fullName>
        <shortName evidence="8">Guanase</shortName>
        <ecNumber evidence="3 7">3.5.4.3</ecNumber>
    </recommendedName>
    <alternativeName>
        <fullName evidence="8">Guanine aminohydrolase</fullName>
    </alternativeName>
</protein>
<accession>A0A1H2SNG1</accession>
<dbReference type="FunFam" id="3.20.20.140:FF:000022">
    <property type="entry name" value="Guanine deaminase"/>
    <property type="match status" value="1"/>
</dbReference>
<dbReference type="Gene3D" id="2.30.40.10">
    <property type="entry name" value="Urease, subunit C, domain 1"/>
    <property type="match status" value="1"/>
</dbReference>
<proteinExistence type="inferred from homology"/>
<dbReference type="InterPro" id="IPR032466">
    <property type="entry name" value="Metal_Hydrolase"/>
</dbReference>
<dbReference type="GO" id="GO:0008270">
    <property type="term" value="F:zinc ion binding"/>
    <property type="evidence" value="ECO:0007669"/>
    <property type="project" value="UniProtKB-UniRule"/>
</dbReference>
<evidence type="ECO:0000256" key="6">
    <source>
        <dbReference type="ARBA" id="ARBA00022833"/>
    </source>
</evidence>
<dbReference type="Gene3D" id="3.20.20.140">
    <property type="entry name" value="Metal-dependent hydrolases"/>
    <property type="match status" value="1"/>
</dbReference>
<gene>
    <name evidence="11" type="ORF">SAMN05444336_101713</name>
</gene>
<evidence type="ECO:0000259" key="9">
    <source>
        <dbReference type="Pfam" id="PF01979"/>
    </source>
</evidence>
<dbReference type="CDD" id="cd01303">
    <property type="entry name" value="GDEase"/>
    <property type="match status" value="1"/>
</dbReference>
<dbReference type="GO" id="GO:0008892">
    <property type="term" value="F:guanine deaminase activity"/>
    <property type="evidence" value="ECO:0007669"/>
    <property type="project" value="UniProtKB-UniRule"/>
</dbReference>
<dbReference type="UniPathway" id="UPA00603">
    <property type="reaction ID" value="UER00660"/>
</dbReference>
<keyword evidence="5 8" id="KW-0378">Hydrolase</keyword>
<dbReference type="InterPro" id="IPR011059">
    <property type="entry name" value="Metal-dep_hydrolase_composite"/>
</dbReference>
<evidence type="ECO:0000256" key="7">
    <source>
        <dbReference type="NCBIfam" id="TIGR02967"/>
    </source>
</evidence>
<evidence type="ECO:0000256" key="4">
    <source>
        <dbReference type="ARBA" id="ARBA00022723"/>
    </source>
</evidence>
<dbReference type="RefSeq" id="WP_092679725.1">
    <property type="nucleotide sequence ID" value="NZ_FNMZ01000001.1"/>
</dbReference>
<dbReference type="SUPFAM" id="SSF51556">
    <property type="entry name" value="Metallo-dependent hydrolases"/>
    <property type="match status" value="1"/>
</dbReference>
<evidence type="ECO:0000256" key="1">
    <source>
        <dbReference type="ARBA" id="ARBA00004984"/>
    </source>
</evidence>
<dbReference type="NCBIfam" id="TIGR02967">
    <property type="entry name" value="guan_deamin"/>
    <property type="match status" value="1"/>
</dbReference>
<dbReference type="Pfam" id="PF01979">
    <property type="entry name" value="Amidohydro_1"/>
    <property type="match status" value="1"/>
</dbReference>
<dbReference type="PANTHER" id="PTHR11271">
    <property type="entry name" value="GUANINE DEAMINASE"/>
    <property type="match status" value="1"/>
</dbReference>
<dbReference type="PANTHER" id="PTHR11271:SF6">
    <property type="entry name" value="GUANINE DEAMINASE"/>
    <property type="match status" value="1"/>
</dbReference>
<organism evidence="11 12">
    <name type="scientific">Albimonas donghaensis</name>
    <dbReference type="NCBI Taxonomy" id="356660"/>
    <lineage>
        <taxon>Bacteria</taxon>
        <taxon>Pseudomonadati</taxon>
        <taxon>Pseudomonadota</taxon>
        <taxon>Alphaproteobacteria</taxon>
        <taxon>Rhodobacterales</taxon>
        <taxon>Paracoccaceae</taxon>
        <taxon>Albimonas</taxon>
    </lineage>
</organism>
<keyword evidence="12" id="KW-1185">Reference proteome</keyword>
<dbReference type="InterPro" id="IPR014311">
    <property type="entry name" value="Guanine_deaminase"/>
</dbReference>
<dbReference type="EMBL" id="FNMZ01000001">
    <property type="protein sequence ID" value="SDW33005.1"/>
    <property type="molecule type" value="Genomic_DNA"/>
</dbReference>
<dbReference type="InterPro" id="IPR051607">
    <property type="entry name" value="Metallo-dep_hydrolases"/>
</dbReference>
<reference evidence="11 12" key="1">
    <citation type="submission" date="2016-10" db="EMBL/GenBank/DDBJ databases">
        <authorList>
            <person name="de Groot N.N."/>
        </authorList>
    </citation>
    <scope>NUCLEOTIDE SEQUENCE [LARGE SCALE GENOMIC DNA]</scope>
    <source>
        <strain evidence="11 12">DSM 17890</strain>
    </source>
</reference>
<evidence type="ECO:0000256" key="5">
    <source>
        <dbReference type="ARBA" id="ARBA00022801"/>
    </source>
</evidence>
<evidence type="ECO:0000256" key="3">
    <source>
        <dbReference type="ARBA" id="ARBA00012781"/>
    </source>
</evidence>
<comment type="function">
    <text evidence="8">Catalyzes the hydrolytic deamination of guanine, producing xanthine and ammonia.</text>
</comment>
<dbReference type="Pfam" id="PF22039">
    <property type="entry name" value="HUTI_composite_bact"/>
    <property type="match status" value="1"/>
</dbReference>
<comment type="similarity">
    <text evidence="2 8">Belongs to the metallo-dependent hydrolases superfamily. ATZ/TRZ family.</text>
</comment>
<dbReference type="GO" id="GO:0006147">
    <property type="term" value="P:guanine catabolic process"/>
    <property type="evidence" value="ECO:0007669"/>
    <property type="project" value="UniProtKB-UniRule"/>
</dbReference>